<dbReference type="InterPro" id="IPR011527">
    <property type="entry name" value="ABC1_TM_dom"/>
</dbReference>
<dbReference type="Pfam" id="PF00664">
    <property type="entry name" value="ABC_membrane"/>
    <property type="match status" value="1"/>
</dbReference>
<dbReference type="InterPro" id="IPR027417">
    <property type="entry name" value="P-loop_NTPase"/>
</dbReference>
<keyword evidence="2 7" id="KW-0812">Transmembrane</keyword>
<dbReference type="GO" id="GO:0016887">
    <property type="term" value="F:ATP hydrolysis activity"/>
    <property type="evidence" value="ECO:0007669"/>
    <property type="project" value="InterPro"/>
</dbReference>
<proteinExistence type="predicted"/>
<dbReference type="InterPro" id="IPR039421">
    <property type="entry name" value="Type_1_exporter"/>
</dbReference>
<dbReference type="GO" id="GO:0015421">
    <property type="term" value="F:ABC-type oligopeptide transporter activity"/>
    <property type="evidence" value="ECO:0007669"/>
    <property type="project" value="TreeGrafter"/>
</dbReference>
<dbReference type="InterPro" id="IPR014223">
    <property type="entry name" value="ABC_CydC/D"/>
</dbReference>
<dbReference type="SUPFAM" id="SSF52540">
    <property type="entry name" value="P-loop containing nucleoside triphosphate hydrolases"/>
    <property type="match status" value="1"/>
</dbReference>
<dbReference type="GO" id="GO:0045454">
    <property type="term" value="P:cell redox homeostasis"/>
    <property type="evidence" value="ECO:0007669"/>
    <property type="project" value="InterPro"/>
</dbReference>
<dbReference type="SUPFAM" id="SSF90123">
    <property type="entry name" value="ABC transporter transmembrane region"/>
    <property type="match status" value="1"/>
</dbReference>
<dbReference type="InterPro" id="IPR003439">
    <property type="entry name" value="ABC_transporter-like_ATP-bd"/>
</dbReference>
<dbReference type="CDD" id="cd18585">
    <property type="entry name" value="ABC_6TM_CydC"/>
    <property type="match status" value="1"/>
</dbReference>
<evidence type="ECO:0000313" key="10">
    <source>
        <dbReference type="EMBL" id="SIS58195.1"/>
    </source>
</evidence>
<evidence type="ECO:0000259" key="8">
    <source>
        <dbReference type="PROSITE" id="PS50893"/>
    </source>
</evidence>
<feature type="domain" description="ABC transporter" evidence="8">
    <location>
        <begin position="334"/>
        <end position="563"/>
    </location>
</feature>
<evidence type="ECO:0000256" key="1">
    <source>
        <dbReference type="ARBA" id="ARBA00004651"/>
    </source>
</evidence>
<dbReference type="PROSITE" id="PS50929">
    <property type="entry name" value="ABC_TM1F"/>
    <property type="match status" value="1"/>
</dbReference>
<dbReference type="GO" id="GO:0034775">
    <property type="term" value="P:glutathione transmembrane transport"/>
    <property type="evidence" value="ECO:0007669"/>
    <property type="project" value="InterPro"/>
</dbReference>
<name>A0A1N7K9D7_9BACI</name>
<feature type="transmembrane region" description="Helical" evidence="7">
    <location>
        <begin position="156"/>
        <end position="179"/>
    </location>
</feature>
<keyword evidence="11" id="KW-1185">Reference proteome</keyword>
<dbReference type="SMART" id="SM00382">
    <property type="entry name" value="AAA"/>
    <property type="match status" value="1"/>
</dbReference>
<keyword evidence="3" id="KW-0547">Nucleotide-binding</keyword>
<dbReference type="Gene3D" id="1.20.1560.10">
    <property type="entry name" value="ABC transporter type 1, transmembrane domain"/>
    <property type="match status" value="1"/>
</dbReference>
<dbReference type="InterPro" id="IPR003593">
    <property type="entry name" value="AAA+_ATPase"/>
</dbReference>
<feature type="transmembrane region" description="Helical" evidence="7">
    <location>
        <begin position="18"/>
        <end position="40"/>
    </location>
</feature>
<gene>
    <name evidence="10" type="ORF">SAMN05421687_109129</name>
</gene>
<evidence type="ECO:0000256" key="7">
    <source>
        <dbReference type="SAM" id="Phobius"/>
    </source>
</evidence>
<dbReference type="EMBL" id="FTOC01000009">
    <property type="protein sequence ID" value="SIS58195.1"/>
    <property type="molecule type" value="Genomic_DNA"/>
</dbReference>
<dbReference type="PROSITE" id="PS50893">
    <property type="entry name" value="ABC_TRANSPORTER_2"/>
    <property type="match status" value="1"/>
</dbReference>
<dbReference type="PANTHER" id="PTHR43394:SF1">
    <property type="entry name" value="ATP-BINDING CASSETTE SUB-FAMILY B MEMBER 10, MITOCHONDRIAL"/>
    <property type="match status" value="1"/>
</dbReference>
<feature type="domain" description="ABC transmembrane type-1" evidence="9">
    <location>
        <begin position="19"/>
        <end position="288"/>
    </location>
</feature>
<reference evidence="11" key="1">
    <citation type="submission" date="2017-01" db="EMBL/GenBank/DDBJ databases">
        <authorList>
            <person name="Varghese N."/>
            <person name="Submissions S."/>
        </authorList>
    </citation>
    <scope>NUCLEOTIDE SEQUENCE [LARGE SCALE GENOMIC DNA]</scope>
    <source>
        <strain evidence="11">DSM 23127</strain>
    </source>
</reference>
<evidence type="ECO:0000256" key="5">
    <source>
        <dbReference type="ARBA" id="ARBA00022989"/>
    </source>
</evidence>
<organism evidence="10 11">
    <name type="scientific">Salimicrobium flavidum</name>
    <dbReference type="NCBI Taxonomy" id="570947"/>
    <lineage>
        <taxon>Bacteria</taxon>
        <taxon>Bacillati</taxon>
        <taxon>Bacillota</taxon>
        <taxon>Bacilli</taxon>
        <taxon>Bacillales</taxon>
        <taxon>Bacillaceae</taxon>
        <taxon>Salimicrobium</taxon>
    </lineage>
</organism>
<evidence type="ECO:0000256" key="6">
    <source>
        <dbReference type="ARBA" id="ARBA00023136"/>
    </source>
</evidence>
<dbReference type="STRING" id="570947.SAMN05421687_109129"/>
<evidence type="ECO:0000256" key="2">
    <source>
        <dbReference type="ARBA" id="ARBA00022692"/>
    </source>
</evidence>
<protein>
    <submittedName>
        <fullName evidence="10">ATP-binding cassette, subfamily C, CydC</fullName>
    </submittedName>
</protein>
<feature type="transmembrane region" description="Helical" evidence="7">
    <location>
        <begin position="246"/>
        <end position="267"/>
    </location>
</feature>
<dbReference type="Pfam" id="PF00005">
    <property type="entry name" value="ABC_tran"/>
    <property type="match status" value="1"/>
</dbReference>
<dbReference type="InterPro" id="IPR017871">
    <property type="entry name" value="ABC_transporter-like_CS"/>
</dbReference>
<dbReference type="Proteomes" id="UP000187608">
    <property type="component" value="Unassembled WGS sequence"/>
</dbReference>
<evidence type="ECO:0000256" key="3">
    <source>
        <dbReference type="ARBA" id="ARBA00022741"/>
    </source>
</evidence>
<feature type="transmembrane region" description="Helical" evidence="7">
    <location>
        <begin position="273"/>
        <end position="300"/>
    </location>
</feature>
<dbReference type="PANTHER" id="PTHR43394">
    <property type="entry name" value="ATP-DEPENDENT PERMEASE MDL1, MITOCHONDRIAL"/>
    <property type="match status" value="1"/>
</dbReference>
<feature type="transmembrane region" description="Helical" evidence="7">
    <location>
        <begin position="133"/>
        <end position="150"/>
    </location>
</feature>
<dbReference type="GO" id="GO:0005886">
    <property type="term" value="C:plasma membrane"/>
    <property type="evidence" value="ECO:0007669"/>
    <property type="project" value="UniProtKB-SubCell"/>
</dbReference>
<dbReference type="AlphaFoldDB" id="A0A1N7K9D7"/>
<keyword evidence="5 7" id="KW-1133">Transmembrane helix</keyword>
<dbReference type="OrthoDB" id="9802264at2"/>
<dbReference type="Gene3D" id="3.40.50.300">
    <property type="entry name" value="P-loop containing nucleotide triphosphate hydrolases"/>
    <property type="match status" value="1"/>
</dbReference>
<evidence type="ECO:0000256" key="4">
    <source>
        <dbReference type="ARBA" id="ARBA00022840"/>
    </source>
</evidence>
<evidence type="ECO:0000313" key="11">
    <source>
        <dbReference type="Proteomes" id="UP000187608"/>
    </source>
</evidence>
<accession>A0A1N7K9D7</accession>
<dbReference type="NCBIfam" id="TIGR02868">
    <property type="entry name" value="CydC"/>
    <property type="match status" value="1"/>
</dbReference>
<sequence length="569" mass="64056">MNELKIVLGLVAREKRDIWLSIVFGVIAGLTTVGLFGASGYLISKAALTPPLYTLIIVIAMVKLFGFMRALGRYAERLFSHRATFTILSHIRLRFFELLEPGVPKIFQKYRSGDLLSRVIGDVESLQNFFLRVYYPPIVLGIVFLSTIVFTTFFSWVLALLFFVGLVMVGGVIPFLTALRQRRSQQSVREGRGLLSVKLTEWMYGFRDLKIYQKQEEKEKDVKNSMEAYEETHEHQQLQMVQGQSLNLLVSLTATWVVVGVSVWLIEAGELDGIFLAMFIMISLMVFEDAGPMASVPVYFEDNRHAAKRLFSLPVAQTAEKRPVQLDTEEPLAFSLDGVFYSFPESPAPVLQNITLNFPPGSKTAIVGPSGSGKSTIQQLLLSMAEVDAGDITVHGENMAEVDEESLWKRVNIILQENHFFHGTIGDNLAIAKEDADDQEMGEVLARVQLAHLSPEDAVEERGMNLSGGEKQRLALARIYLKKARTWILDEPFSSVDALTEKELMDNFREETRDDTVILISHNLQGLEKMDEIIVMNQGEVVETGSYEELISRDGYFHRMKQLENTLIG</sequence>
<comment type="subcellular location">
    <subcellularLocation>
        <location evidence="1">Cell membrane</location>
        <topology evidence="1">Multi-pass membrane protein</topology>
    </subcellularLocation>
</comment>
<evidence type="ECO:0000259" key="9">
    <source>
        <dbReference type="PROSITE" id="PS50929"/>
    </source>
</evidence>
<dbReference type="GO" id="GO:0005524">
    <property type="term" value="F:ATP binding"/>
    <property type="evidence" value="ECO:0007669"/>
    <property type="project" value="UniProtKB-KW"/>
</dbReference>
<feature type="transmembrane region" description="Helical" evidence="7">
    <location>
        <begin position="52"/>
        <end position="72"/>
    </location>
</feature>
<dbReference type="RefSeq" id="WP_076560096.1">
    <property type="nucleotide sequence ID" value="NZ_FTOC01000009.1"/>
</dbReference>
<keyword evidence="6 7" id="KW-0472">Membrane</keyword>
<dbReference type="PROSITE" id="PS00211">
    <property type="entry name" value="ABC_TRANSPORTER_1"/>
    <property type="match status" value="1"/>
</dbReference>
<dbReference type="InterPro" id="IPR036640">
    <property type="entry name" value="ABC1_TM_sf"/>
</dbReference>
<keyword evidence="4 10" id="KW-0067">ATP-binding</keyword>